<reference evidence="1 2" key="1">
    <citation type="submission" date="2023-10" db="EMBL/GenBank/DDBJ databases">
        <title>Comparative genomics analysis reveals potential genetic determinants of host preference in Cryptosporidium xiaoi.</title>
        <authorList>
            <person name="Xiao L."/>
            <person name="Li J."/>
        </authorList>
    </citation>
    <scope>NUCLEOTIDE SEQUENCE [LARGE SCALE GENOMIC DNA]</scope>
    <source>
        <strain evidence="1 2">52996</strain>
    </source>
</reference>
<organism evidence="1 2">
    <name type="scientific">Cryptosporidium xiaoi</name>
    <dbReference type="NCBI Taxonomy" id="659607"/>
    <lineage>
        <taxon>Eukaryota</taxon>
        <taxon>Sar</taxon>
        <taxon>Alveolata</taxon>
        <taxon>Apicomplexa</taxon>
        <taxon>Conoidasida</taxon>
        <taxon>Coccidia</taxon>
        <taxon>Eucoccidiorida</taxon>
        <taxon>Eimeriorina</taxon>
        <taxon>Cryptosporidiidae</taxon>
        <taxon>Cryptosporidium</taxon>
    </lineage>
</organism>
<keyword evidence="2" id="KW-1185">Reference proteome</keyword>
<sequence length="832" mass="95719">MAFILNNDQIKKLGTIIKDEGTEKDLEYSATIVCQYSDILFGEGGEDRSEKQCNCDNKDASISCKERSILIRAGFIASIRKLKSEKLVNSQTMAKVIRITRRLLRGANWLPIDCIVQKEMIEGLSLLVRTLHDFNSIRVLQSLLSSYLFWCYMQSEDKFVINNSKLLLCVTTWLKENNTSKNVDEIQHIEQKYGLTSASSELLNRIITDLNSSSEQYLKEYKLFLELNNNKGNETNELIELKNRIIKDLKLISALVLYSGVYVSGNLCSYQNNNINNTCIKNMCISNNNMLIGTVIIPQILELLLRVRSYTLELINCLVSEYLKNISTISGKYEIIDLIELLNIIITIRDGNENQVKSFIGVSNSDNNTEFVNKLSCIVELINTSDQVLFNILECTGSTGIAVYSPLIQNYMLNIFSLECNQSFIISNSIEREKCYKFMNNYYSSIIFILMGVPVFYKSFKEYNYEVFLTFKSCIGILRFYENLFVEILKIQEYVLSLINNGEIYAENNNILDSNSYHYNVEFNTKKINELLLKSMDVYELAILIVLEFRNTRLAKEIDQIENISKLINNCHQVTINVLYNIVINNCQVYSKLFSSSDNSAKTTLKGSSDHSSGYSLNRHNNTLIELSYYIINIIILCYKDTDMEIDSSLLEKAYNIIKHLHFILSDNFIDQRIFNLFSFIGNKLYSFNQVSDNNNGNMFKRDYLKKSFIKDDSVIFIDTDEKEEFQLDFLLDRNIPIESLYKDDDSLVDSKSNYNSSEKQDLNIDVDEDVDSDLDVIMDIKESENEDANKCDKTIITSDKNTECSDNSNIDVDIHNLELNMESSSSSDNED</sequence>
<dbReference type="AlphaFoldDB" id="A0AAV9XV10"/>
<comment type="caution">
    <text evidence="1">The sequence shown here is derived from an EMBL/GenBank/DDBJ whole genome shotgun (WGS) entry which is preliminary data.</text>
</comment>
<evidence type="ECO:0000313" key="1">
    <source>
        <dbReference type="EMBL" id="KAK6588536.1"/>
    </source>
</evidence>
<protein>
    <submittedName>
        <fullName evidence="1">Secreted with long stretch of threonines mucin</fullName>
    </submittedName>
</protein>
<dbReference type="Proteomes" id="UP001311799">
    <property type="component" value="Unassembled WGS sequence"/>
</dbReference>
<name>A0AAV9XV10_9CRYT</name>
<gene>
    <name evidence="1" type="ORF">RS030_4536</name>
</gene>
<dbReference type="EMBL" id="JAWDEY010000032">
    <property type="protein sequence ID" value="KAK6588536.1"/>
    <property type="molecule type" value="Genomic_DNA"/>
</dbReference>
<evidence type="ECO:0000313" key="2">
    <source>
        <dbReference type="Proteomes" id="UP001311799"/>
    </source>
</evidence>
<accession>A0AAV9XV10</accession>
<proteinExistence type="predicted"/>